<organism evidence="1 2">
    <name type="scientific">Dyadobacter frigoris</name>
    <dbReference type="NCBI Taxonomy" id="2576211"/>
    <lineage>
        <taxon>Bacteria</taxon>
        <taxon>Pseudomonadati</taxon>
        <taxon>Bacteroidota</taxon>
        <taxon>Cytophagia</taxon>
        <taxon>Cytophagales</taxon>
        <taxon>Spirosomataceae</taxon>
        <taxon>Dyadobacter</taxon>
    </lineage>
</organism>
<dbReference type="InterPro" id="IPR026950">
    <property type="entry name" value="Caps_assemb_Wzi"/>
</dbReference>
<comment type="caution">
    <text evidence="1">The sequence shown here is derived from an EMBL/GenBank/DDBJ whole genome shotgun (WGS) entry which is preliminary data.</text>
</comment>
<evidence type="ECO:0000313" key="2">
    <source>
        <dbReference type="Proteomes" id="UP000304900"/>
    </source>
</evidence>
<dbReference type="AlphaFoldDB" id="A0A4U6D9H3"/>
<protein>
    <submittedName>
        <fullName evidence="1">Capsule assembly Wzi family protein</fullName>
    </submittedName>
</protein>
<evidence type="ECO:0000313" key="1">
    <source>
        <dbReference type="EMBL" id="TKT93295.1"/>
    </source>
</evidence>
<name>A0A4U6D9H3_9BACT</name>
<dbReference type="Gene3D" id="2.40.160.130">
    <property type="entry name" value="Capsule assembly protein Wzi"/>
    <property type="match status" value="1"/>
</dbReference>
<proteinExistence type="predicted"/>
<dbReference type="Pfam" id="PF14052">
    <property type="entry name" value="Caps_assemb_Wzi"/>
    <property type="match status" value="1"/>
</dbReference>
<accession>A0A4U6D9H3</accession>
<dbReference type="Proteomes" id="UP000304900">
    <property type="component" value="Unassembled WGS sequence"/>
</dbReference>
<dbReference type="InterPro" id="IPR038636">
    <property type="entry name" value="Wzi_sf"/>
</dbReference>
<reference evidence="1 2" key="1">
    <citation type="submission" date="2019-05" db="EMBL/GenBank/DDBJ databases">
        <title>Dyadobacter AR-3-8 sp. nov., isolated from arctic soil.</title>
        <authorList>
            <person name="Chaudhary D.K."/>
        </authorList>
    </citation>
    <scope>NUCLEOTIDE SEQUENCE [LARGE SCALE GENOMIC DNA]</scope>
    <source>
        <strain evidence="1 2">AR-3-8</strain>
    </source>
</reference>
<gene>
    <name evidence="1" type="ORF">FDK13_05425</name>
</gene>
<keyword evidence="2" id="KW-1185">Reference proteome</keyword>
<sequence>MRPISTIFIYFLILIICSRSYSQSVSAVNKFSDSTSSFVELTGFGSSTSRTPFWIQANQFGIVPRASPAGSVHAGFDYFHSLSNDETNKWRIGFGVEAVGNITKQENKFLLPQAYASIRFKNWEFSVGRKKQWVGLADSTLGTGSYAWSGNAMPIPKIQLGTMGFVAVPFTKGWVSFNGFYSDGFFENNRPITSDLKLHQKAIYLRLGKSTSRLKLYAGANHQVQWGGKSPYLTVDGKMPSGFGNYINMVTGRLGVKGTNATYFDSTNRIGNQLGSIDLAVEIETYGSSILIYRQTPYEDGSIFYLTGLKDGLNGLRIRRKNSYGSNFQITEGVLEFLYTKDQGGDNFVITDGKNRGHDNYFNHAQVRDGWSYYDRTIGTPFITPTSDTRWKWPSYADSFTSNNRVSVIHIGLKGTLMQKIIWTTKLSYSSNSGTYDEPFISSPTQFSGLLTMQGKINIFGGTILKGSVAADLGKLYADTYGFTLGLRKEGLLSK</sequence>
<dbReference type="EMBL" id="SZVO01000002">
    <property type="protein sequence ID" value="TKT93295.1"/>
    <property type="molecule type" value="Genomic_DNA"/>
</dbReference>
<dbReference type="RefSeq" id="WP_137338971.1">
    <property type="nucleotide sequence ID" value="NZ_BSQH01000012.1"/>
</dbReference>
<dbReference type="OrthoDB" id="596512at2"/>